<feature type="DNA-binding region" description="OmpR/PhoB-type" evidence="3">
    <location>
        <begin position="124"/>
        <end position="218"/>
    </location>
</feature>
<keyword evidence="7" id="KW-1185">Reference proteome</keyword>
<dbReference type="PROSITE" id="PS51755">
    <property type="entry name" value="OMPR_PHOB"/>
    <property type="match status" value="1"/>
</dbReference>
<dbReference type="InterPro" id="IPR011006">
    <property type="entry name" value="CheY-like_superfamily"/>
</dbReference>
<gene>
    <name evidence="6" type="ORF">CR152_28630</name>
</gene>
<evidence type="ECO:0000256" key="3">
    <source>
        <dbReference type="PROSITE-ProRule" id="PRU01091"/>
    </source>
</evidence>
<feature type="domain" description="OmpR/PhoB-type" evidence="5">
    <location>
        <begin position="124"/>
        <end position="218"/>
    </location>
</feature>
<dbReference type="GO" id="GO:0032993">
    <property type="term" value="C:protein-DNA complex"/>
    <property type="evidence" value="ECO:0007669"/>
    <property type="project" value="TreeGrafter"/>
</dbReference>
<dbReference type="SMART" id="SM00862">
    <property type="entry name" value="Trans_reg_C"/>
    <property type="match status" value="1"/>
</dbReference>
<evidence type="ECO:0000259" key="5">
    <source>
        <dbReference type="PROSITE" id="PS51755"/>
    </source>
</evidence>
<keyword evidence="2" id="KW-0597">Phosphoprotein</keyword>
<evidence type="ECO:0000313" key="6">
    <source>
        <dbReference type="EMBL" id="ATQ78031.1"/>
    </source>
</evidence>
<dbReference type="Pfam" id="PF00486">
    <property type="entry name" value="Trans_reg_C"/>
    <property type="match status" value="1"/>
</dbReference>
<keyword evidence="1 3" id="KW-0238">DNA-binding</keyword>
<dbReference type="SMART" id="SM00448">
    <property type="entry name" value="REC"/>
    <property type="match status" value="1"/>
</dbReference>
<dbReference type="Gene3D" id="1.10.10.10">
    <property type="entry name" value="Winged helix-like DNA-binding domain superfamily/Winged helix DNA-binding domain"/>
    <property type="match status" value="1"/>
</dbReference>
<evidence type="ECO:0000313" key="7">
    <source>
        <dbReference type="Proteomes" id="UP000229897"/>
    </source>
</evidence>
<dbReference type="InterPro" id="IPR001867">
    <property type="entry name" value="OmpR/PhoB-type_DNA-bd"/>
</dbReference>
<dbReference type="Gene3D" id="6.10.250.690">
    <property type="match status" value="1"/>
</dbReference>
<dbReference type="InterPro" id="IPR039420">
    <property type="entry name" value="WalR-like"/>
</dbReference>
<dbReference type="Proteomes" id="UP000229897">
    <property type="component" value="Chromosome"/>
</dbReference>
<protein>
    <submittedName>
        <fullName evidence="6">DNA-binding response regulator</fullName>
    </submittedName>
</protein>
<dbReference type="SUPFAM" id="SSF52172">
    <property type="entry name" value="CheY-like"/>
    <property type="match status" value="1"/>
</dbReference>
<dbReference type="PANTHER" id="PTHR48111">
    <property type="entry name" value="REGULATOR OF RPOS"/>
    <property type="match status" value="1"/>
</dbReference>
<dbReference type="AlphaFoldDB" id="A0A2D2DSS5"/>
<sequence>MHILIIEDDLDLGRALQKALRLEGFSSEWLRQAVDAPRSFEGLHYACILLDLSLPDGDGKTLLARWRSEGVAIPIIIMTARGALEERIAGLDGGADDFIVKPFATVELASRMRAVLRRYAQQSTQVWTIGDLELEPKSYLARLAGNPVDLSRREFQLMLELAREPGVVVSKSALSERLEPLGEPVNFGAIDVHIFNLRGKIGGHRIRTVRGVGYMLVPC</sequence>
<dbReference type="PANTHER" id="PTHR48111:SF36">
    <property type="entry name" value="TRANSCRIPTIONAL REGULATORY PROTEIN CUTR"/>
    <property type="match status" value="1"/>
</dbReference>
<evidence type="ECO:0000256" key="1">
    <source>
        <dbReference type="ARBA" id="ARBA00023125"/>
    </source>
</evidence>
<dbReference type="Gene3D" id="3.40.50.2300">
    <property type="match status" value="1"/>
</dbReference>
<dbReference type="GO" id="GO:0006355">
    <property type="term" value="P:regulation of DNA-templated transcription"/>
    <property type="evidence" value="ECO:0007669"/>
    <property type="project" value="InterPro"/>
</dbReference>
<feature type="domain" description="Response regulatory" evidence="4">
    <location>
        <begin position="2"/>
        <end position="116"/>
    </location>
</feature>
<dbReference type="PROSITE" id="PS50110">
    <property type="entry name" value="RESPONSE_REGULATORY"/>
    <property type="match status" value="1"/>
</dbReference>
<dbReference type="EMBL" id="CP024608">
    <property type="protein sequence ID" value="ATQ78031.1"/>
    <property type="molecule type" value="Genomic_DNA"/>
</dbReference>
<evidence type="ECO:0000256" key="2">
    <source>
        <dbReference type="PROSITE-ProRule" id="PRU00169"/>
    </source>
</evidence>
<dbReference type="KEGG" id="mass:CR152_28630"/>
<dbReference type="Pfam" id="PF00072">
    <property type="entry name" value="Response_reg"/>
    <property type="match status" value="1"/>
</dbReference>
<dbReference type="CDD" id="cd17624">
    <property type="entry name" value="REC_OmpR_PmrA-like"/>
    <property type="match status" value="1"/>
</dbReference>
<dbReference type="GO" id="GO:0000156">
    <property type="term" value="F:phosphorelay response regulator activity"/>
    <property type="evidence" value="ECO:0007669"/>
    <property type="project" value="TreeGrafter"/>
</dbReference>
<dbReference type="RefSeq" id="WP_099880701.1">
    <property type="nucleotide sequence ID" value="NZ_CP024608.1"/>
</dbReference>
<name>A0A2D2DSS5_9BURK</name>
<dbReference type="OrthoDB" id="9802426at2"/>
<feature type="modified residue" description="4-aspartylphosphate" evidence="2">
    <location>
        <position position="51"/>
    </location>
</feature>
<organism evidence="6 7">
    <name type="scientific">Massilia violaceinigra</name>
    <dbReference type="NCBI Taxonomy" id="2045208"/>
    <lineage>
        <taxon>Bacteria</taxon>
        <taxon>Pseudomonadati</taxon>
        <taxon>Pseudomonadota</taxon>
        <taxon>Betaproteobacteria</taxon>
        <taxon>Burkholderiales</taxon>
        <taxon>Oxalobacteraceae</taxon>
        <taxon>Telluria group</taxon>
        <taxon>Massilia</taxon>
    </lineage>
</organism>
<dbReference type="GO" id="GO:0000976">
    <property type="term" value="F:transcription cis-regulatory region binding"/>
    <property type="evidence" value="ECO:0007669"/>
    <property type="project" value="TreeGrafter"/>
</dbReference>
<evidence type="ECO:0000259" key="4">
    <source>
        <dbReference type="PROSITE" id="PS50110"/>
    </source>
</evidence>
<dbReference type="InterPro" id="IPR001789">
    <property type="entry name" value="Sig_transdc_resp-reg_receiver"/>
</dbReference>
<dbReference type="InterPro" id="IPR036388">
    <property type="entry name" value="WH-like_DNA-bd_sf"/>
</dbReference>
<reference evidence="6" key="1">
    <citation type="submission" date="2017-10" db="EMBL/GenBank/DDBJ databases">
        <title>Massilia psychrophilum sp. nov., a novel purple-pigmented bacterium isolated from Tianshan glacier, Xinjiang Municipality, China.</title>
        <authorList>
            <person name="Wang H."/>
        </authorList>
    </citation>
    <scope>NUCLEOTIDE SEQUENCE [LARGE SCALE GENOMIC DNA]</scope>
    <source>
        <strain evidence="6">B2</strain>
    </source>
</reference>
<accession>A0A2D2DSS5</accession>
<dbReference type="CDD" id="cd00383">
    <property type="entry name" value="trans_reg_C"/>
    <property type="match status" value="1"/>
</dbReference>
<dbReference type="GO" id="GO:0005829">
    <property type="term" value="C:cytosol"/>
    <property type="evidence" value="ECO:0007669"/>
    <property type="project" value="TreeGrafter"/>
</dbReference>
<proteinExistence type="predicted"/>